<proteinExistence type="predicted"/>
<evidence type="ECO:0000313" key="3">
    <source>
        <dbReference type="Proteomes" id="UP000184387"/>
    </source>
</evidence>
<dbReference type="RefSeq" id="WP_073137753.1">
    <property type="nucleotide sequence ID" value="NZ_FQZF01000027.1"/>
</dbReference>
<dbReference type="EMBL" id="FQZF01000027">
    <property type="protein sequence ID" value="SHJ97866.1"/>
    <property type="molecule type" value="Genomic_DNA"/>
</dbReference>
<name>A0A1M6NQI0_9PROT</name>
<dbReference type="STRING" id="198092.SAMN02745194_03858"/>
<accession>A0A1M6NQI0</accession>
<keyword evidence="1" id="KW-0472">Membrane</keyword>
<organism evidence="2 3">
    <name type="scientific">Muricoccus roseus</name>
    <dbReference type="NCBI Taxonomy" id="198092"/>
    <lineage>
        <taxon>Bacteria</taxon>
        <taxon>Pseudomonadati</taxon>
        <taxon>Pseudomonadota</taxon>
        <taxon>Alphaproteobacteria</taxon>
        <taxon>Acetobacterales</taxon>
        <taxon>Roseomonadaceae</taxon>
        <taxon>Muricoccus</taxon>
    </lineage>
</organism>
<dbReference type="Proteomes" id="UP000184387">
    <property type="component" value="Unassembled WGS sequence"/>
</dbReference>
<dbReference type="OrthoDB" id="7284509at2"/>
<dbReference type="AlphaFoldDB" id="A0A1M6NQI0"/>
<reference evidence="2 3" key="1">
    <citation type="submission" date="2016-11" db="EMBL/GenBank/DDBJ databases">
        <authorList>
            <person name="Jaros S."/>
            <person name="Januszkiewicz K."/>
            <person name="Wedrychowicz H."/>
        </authorList>
    </citation>
    <scope>NUCLEOTIDE SEQUENCE [LARGE SCALE GENOMIC DNA]</scope>
    <source>
        <strain evidence="2 3">DSM 14916</strain>
    </source>
</reference>
<sequence length="162" mass="17783">MPGAGKALGWRLWATLPFLLLPFVPRDLWPDGVGAVLERLWALLPAFWTAGFAWAFARTLRPGREPLIARYIRFDDRRDPAECAGYARGLTLFWAVVLALFAAVEIAAPLAGIDPGLWPESAMLALFLGEHVVRSLLFPAGGIAWPTQTLGAILRAERARHG</sequence>
<feature type="transmembrane region" description="Helical" evidence="1">
    <location>
        <begin position="40"/>
        <end position="57"/>
    </location>
</feature>
<evidence type="ECO:0000256" key="1">
    <source>
        <dbReference type="SAM" id="Phobius"/>
    </source>
</evidence>
<protein>
    <submittedName>
        <fullName evidence="2">Uncharacterized protein</fullName>
    </submittedName>
</protein>
<feature type="transmembrane region" description="Helical" evidence="1">
    <location>
        <begin position="132"/>
        <end position="154"/>
    </location>
</feature>
<keyword evidence="3" id="KW-1185">Reference proteome</keyword>
<evidence type="ECO:0000313" key="2">
    <source>
        <dbReference type="EMBL" id="SHJ97866.1"/>
    </source>
</evidence>
<gene>
    <name evidence="2" type="ORF">SAMN02745194_03858</name>
</gene>
<keyword evidence="1" id="KW-1133">Transmembrane helix</keyword>
<feature type="transmembrane region" description="Helical" evidence="1">
    <location>
        <begin position="92"/>
        <end position="112"/>
    </location>
</feature>
<keyword evidence="1" id="KW-0812">Transmembrane</keyword>